<evidence type="ECO:0000256" key="1">
    <source>
        <dbReference type="ARBA" id="ARBA00004229"/>
    </source>
</evidence>
<evidence type="ECO:0000256" key="9">
    <source>
        <dbReference type="SAM" id="MobiDB-lite"/>
    </source>
</evidence>
<dbReference type="HAMAP" id="MF_00118_A">
    <property type="entry name" value="EF_Tu_A"/>
    <property type="match status" value="1"/>
</dbReference>
<keyword evidence="6" id="KW-0251">Elongation factor</keyword>
<evidence type="ECO:0000313" key="11">
    <source>
        <dbReference type="EMBL" id="GFH61134.1"/>
    </source>
</evidence>
<dbReference type="Pfam" id="PF03144">
    <property type="entry name" value="GTP_EFTU_D2"/>
    <property type="match status" value="1"/>
</dbReference>
<evidence type="ECO:0000256" key="3">
    <source>
        <dbReference type="ARBA" id="ARBA00007249"/>
    </source>
</evidence>
<evidence type="ECO:0000256" key="4">
    <source>
        <dbReference type="ARBA" id="ARBA00022490"/>
    </source>
</evidence>
<dbReference type="SUPFAM" id="SSF50447">
    <property type="entry name" value="Translation proteins"/>
    <property type="match status" value="1"/>
</dbReference>
<dbReference type="Pfam" id="PF00009">
    <property type="entry name" value="GTP_EFTU"/>
    <property type="match status" value="1"/>
</dbReference>
<dbReference type="InterPro" id="IPR050100">
    <property type="entry name" value="TRAFAC_GTPase_members"/>
</dbReference>
<evidence type="ECO:0000256" key="6">
    <source>
        <dbReference type="ARBA" id="ARBA00022768"/>
    </source>
</evidence>
<dbReference type="FunFam" id="2.40.30.10:FF:000003">
    <property type="entry name" value="Elongation factor 1-alpha"/>
    <property type="match status" value="1"/>
</dbReference>
<dbReference type="NCBIfam" id="TIGR00483">
    <property type="entry name" value="EF-1_alpha"/>
    <property type="match status" value="1"/>
</dbReference>
<evidence type="ECO:0000256" key="7">
    <source>
        <dbReference type="ARBA" id="ARBA00022917"/>
    </source>
</evidence>
<dbReference type="InterPro" id="IPR009000">
    <property type="entry name" value="Transl_B-barrel_sf"/>
</dbReference>
<evidence type="ECO:0000256" key="2">
    <source>
        <dbReference type="ARBA" id="ARBA00004496"/>
    </source>
</evidence>
<dbReference type="InterPro" id="IPR054696">
    <property type="entry name" value="GTP-eEF1A_C"/>
</dbReference>
<dbReference type="CDD" id="cd03705">
    <property type="entry name" value="EF1_alpha_III"/>
    <property type="match status" value="1"/>
</dbReference>
<dbReference type="NCBIfam" id="NF008969">
    <property type="entry name" value="PRK12317.1"/>
    <property type="match status" value="1"/>
</dbReference>
<dbReference type="GO" id="GO:0003746">
    <property type="term" value="F:translation elongation factor activity"/>
    <property type="evidence" value="ECO:0007669"/>
    <property type="project" value="UniProtKB-KW"/>
</dbReference>
<dbReference type="Pfam" id="PF22594">
    <property type="entry name" value="GTP-eEF1A_C"/>
    <property type="match status" value="1"/>
</dbReference>
<dbReference type="InterPro" id="IPR000795">
    <property type="entry name" value="T_Tr_GTP-bd_dom"/>
</dbReference>
<dbReference type="FunFam" id="2.40.30.10:FF:000005">
    <property type="entry name" value="Elongation factor 1-alpha"/>
    <property type="match status" value="1"/>
</dbReference>
<evidence type="ECO:0000256" key="5">
    <source>
        <dbReference type="ARBA" id="ARBA00022741"/>
    </source>
</evidence>
<keyword evidence="4" id="KW-0963">Cytoplasm</keyword>
<proteinExistence type="inferred from homology"/>
<feature type="compositionally biased region" description="Basic residues" evidence="9">
    <location>
        <begin position="456"/>
        <end position="481"/>
    </location>
</feature>
<protein>
    <submittedName>
        <fullName evidence="11">Elongation translation factor 1 alpha</fullName>
    </submittedName>
</protein>
<accession>A0AAD3DB17</accession>
<organism evidence="11 12">
    <name type="scientific">Chaetoceros tenuissimus</name>
    <dbReference type="NCBI Taxonomy" id="426638"/>
    <lineage>
        <taxon>Eukaryota</taxon>
        <taxon>Sar</taxon>
        <taxon>Stramenopiles</taxon>
        <taxon>Ochrophyta</taxon>
        <taxon>Bacillariophyta</taxon>
        <taxon>Coscinodiscophyceae</taxon>
        <taxon>Chaetocerotophycidae</taxon>
        <taxon>Chaetocerotales</taxon>
        <taxon>Chaetocerotaceae</taxon>
        <taxon>Chaetoceros</taxon>
    </lineage>
</organism>
<dbReference type="PANTHER" id="PTHR23115">
    <property type="entry name" value="TRANSLATION FACTOR"/>
    <property type="match status" value="1"/>
</dbReference>
<feature type="compositionally biased region" description="Basic and acidic residues" evidence="9">
    <location>
        <begin position="432"/>
        <end position="455"/>
    </location>
</feature>
<dbReference type="CDD" id="cd01883">
    <property type="entry name" value="EF1_alpha"/>
    <property type="match status" value="1"/>
</dbReference>
<comment type="subcellular location">
    <subcellularLocation>
        <location evidence="2">Cytoplasm</location>
    </subcellularLocation>
    <subcellularLocation>
        <location evidence="1">Plastid</location>
        <location evidence="1">Chloroplast</location>
    </subcellularLocation>
</comment>
<feature type="domain" description="Tr-type G" evidence="10">
    <location>
        <begin position="5"/>
        <end position="230"/>
    </location>
</feature>
<evidence type="ECO:0000313" key="12">
    <source>
        <dbReference type="Proteomes" id="UP001054902"/>
    </source>
</evidence>
<dbReference type="CDD" id="cd03693">
    <property type="entry name" value="EF1_alpha_II"/>
    <property type="match status" value="1"/>
</dbReference>
<dbReference type="AlphaFoldDB" id="A0AAD3DB17"/>
<dbReference type="Proteomes" id="UP001054902">
    <property type="component" value="Unassembled WGS sequence"/>
</dbReference>
<evidence type="ECO:0000256" key="8">
    <source>
        <dbReference type="ARBA" id="ARBA00023134"/>
    </source>
</evidence>
<keyword evidence="5" id="KW-0547">Nucleotide-binding</keyword>
<sequence length="481" mass="53016">MSNKKDHINLVTIGHVDSGKSTATGHLIYKLGGIDKRTIEKFEKEAAELGKGSFKYAWVLDHLKSERERGITIDIALKKFSTPKYNFTVIDCPGHRDFIKNMITGTSQADAAILLIDACKGNFEAGISSEGQTREHALLSHTLGVKQLIVAVNKMDDKSVNYSKERFDEIKEEVTQHLKHVGYKPERVPFIPISGWVGDNMTEKSKNLRWYKGPTLVEALDNLHAPKRPSSKPLRVPVQDVYKISGIGTVPVGRVETGTMRPGQHLSFAPSGVTTEVKSIEMHHESLQEAHPGDNIGFNVKNVGVKDIQKGHVASDATNNPAAEAESFVAQVMIMSHPSKIFAGYTPVLDCHTAHVACCFTDLMEKLDPKTGEVIEENPTFAKKGDVIIANIHPLKPFCVEAFSDFAPLGRFAVRDMKKTVAVGVIKSVVKKEASQDHHHDHEKKGMHKSVDHGKGVGHTKKLSNDHHGKHSKKSAMHIAQ</sequence>
<dbReference type="SUPFAM" id="SSF52540">
    <property type="entry name" value="P-loop containing nucleoside triphosphate hydrolases"/>
    <property type="match status" value="1"/>
</dbReference>
<evidence type="ECO:0000259" key="10">
    <source>
        <dbReference type="PROSITE" id="PS51722"/>
    </source>
</evidence>
<comment type="similarity">
    <text evidence="3">Belongs to the TRAFAC class translation factor GTPase superfamily. Classic translation factor GTPase family. EF-Tu/EF-1A subfamily.</text>
</comment>
<dbReference type="GO" id="GO:0005525">
    <property type="term" value="F:GTP binding"/>
    <property type="evidence" value="ECO:0007669"/>
    <property type="project" value="UniProtKB-KW"/>
</dbReference>
<name>A0AAD3DB17_9STRA</name>
<dbReference type="Gene3D" id="2.40.30.10">
    <property type="entry name" value="Translation factors"/>
    <property type="match status" value="2"/>
</dbReference>
<dbReference type="InterPro" id="IPR004161">
    <property type="entry name" value="EFTu-like_2"/>
</dbReference>
<dbReference type="SUPFAM" id="SSF50465">
    <property type="entry name" value="EF-Tu/eEF-1alpha/eIF2-gamma C-terminal domain"/>
    <property type="match status" value="1"/>
</dbReference>
<dbReference type="EMBL" id="BLLK01000071">
    <property type="protein sequence ID" value="GFH61134.1"/>
    <property type="molecule type" value="Genomic_DNA"/>
</dbReference>
<keyword evidence="8" id="KW-0342">GTP-binding</keyword>
<reference evidence="11 12" key="1">
    <citation type="journal article" date="2021" name="Sci. Rep.">
        <title>The genome of the diatom Chaetoceros tenuissimus carries an ancient integrated fragment of an extant virus.</title>
        <authorList>
            <person name="Hongo Y."/>
            <person name="Kimura K."/>
            <person name="Takaki Y."/>
            <person name="Yoshida Y."/>
            <person name="Baba S."/>
            <person name="Kobayashi G."/>
            <person name="Nagasaki K."/>
            <person name="Hano T."/>
            <person name="Tomaru Y."/>
        </authorList>
    </citation>
    <scope>NUCLEOTIDE SEQUENCE [LARGE SCALE GENOMIC DNA]</scope>
    <source>
        <strain evidence="11 12">NIES-3715</strain>
    </source>
</reference>
<feature type="region of interest" description="Disordered" evidence="9">
    <location>
        <begin position="432"/>
        <end position="481"/>
    </location>
</feature>
<keyword evidence="7" id="KW-0648">Protein biosynthesis</keyword>
<dbReference type="PRINTS" id="PR00315">
    <property type="entry name" value="ELONGATNFCT"/>
</dbReference>
<dbReference type="InterPro" id="IPR027417">
    <property type="entry name" value="P-loop_NTPase"/>
</dbReference>
<dbReference type="InterPro" id="IPR004539">
    <property type="entry name" value="Transl_elong_EF1A_euk/arc"/>
</dbReference>
<dbReference type="FunFam" id="3.40.50.300:FF:000255">
    <property type="entry name" value="Elongation factor 1-alpha"/>
    <property type="match status" value="1"/>
</dbReference>
<comment type="caution">
    <text evidence="11">The sequence shown here is derived from an EMBL/GenBank/DDBJ whole genome shotgun (WGS) entry which is preliminary data.</text>
</comment>
<gene>
    <name evidence="11" type="ORF">CTEN210_17610</name>
</gene>
<dbReference type="PROSITE" id="PS51722">
    <property type="entry name" value="G_TR_2"/>
    <property type="match status" value="1"/>
</dbReference>
<dbReference type="GO" id="GO:0009507">
    <property type="term" value="C:chloroplast"/>
    <property type="evidence" value="ECO:0007669"/>
    <property type="project" value="UniProtKB-SubCell"/>
</dbReference>
<dbReference type="Gene3D" id="3.40.50.300">
    <property type="entry name" value="P-loop containing nucleotide triphosphate hydrolases"/>
    <property type="match status" value="1"/>
</dbReference>
<dbReference type="GO" id="GO:0003924">
    <property type="term" value="F:GTPase activity"/>
    <property type="evidence" value="ECO:0007669"/>
    <property type="project" value="InterPro"/>
</dbReference>
<keyword evidence="12" id="KW-1185">Reference proteome</keyword>
<dbReference type="InterPro" id="IPR009001">
    <property type="entry name" value="Transl_elong_EF1A/Init_IF2_C"/>
</dbReference>